<keyword evidence="2" id="KW-0732">Signal</keyword>
<dbReference type="RefSeq" id="WP_105238905.1">
    <property type="nucleotide sequence ID" value="NZ_CP023270.1"/>
</dbReference>
<feature type="compositionally biased region" description="Basic and acidic residues" evidence="1">
    <location>
        <begin position="73"/>
        <end position="83"/>
    </location>
</feature>
<name>A0A2S0I820_9BURK</name>
<gene>
    <name evidence="3" type="ORF">CLM73_13730</name>
</gene>
<accession>A0A2S0I820</accession>
<dbReference type="AlphaFoldDB" id="A0A2S0I820"/>
<dbReference type="Proteomes" id="UP000239477">
    <property type="component" value="Chromosome"/>
</dbReference>
<evidence type="ECO:0000256" key="2">
    <source>
        <dbReference type="SAM" id="SignalP"/>
    </source>
</evidence>
<feature type="compositionally biased region" description="Gly residues" evidence="1">
    <location>
        <begin position="112"/>
        <end position="128"/>
    </location>
</feature>
<reference evidence="3 4" key="1">
    <citation type="submission" date="2017-09" db="EMBL/GenBank/DDBJ databases">
        <title>Genomic, metabolic, and phenotypic characteristics of bacterial isolates from the natural microbiome of the model nematode Caenorhabditis elegans.</title>
        <authorList>
            <person name="Zimmermann J."/>
            <person name="Obeng N."/>
            <person name="Yang W."/>
            <person name="Obeng O."/>
            <person name="Kissoyan K."/>
            <person name="Pees B."/>
            <person name="Dirksen P."/>
            <person name="Hoppner M."/>
            <person name="Franke A."/>
            <person name="Rosenstiel P."/>
            <person name="Leippe M."/>
            <person name="Dierking K."/>
            <person name="Kaleta C."/>
            <person name="Schulenburg H."/>
        </authorList>
    </citation>
    <scope>NUCLEOTIDE SEQUENCE [LARGE SCALE GENOMIC DNA]</scope>
    <source>
        <strain evidence="3 4">MYb73</strain>
    </source>
</reference>
<feature type="compositionally biased region" description="Polar residues" evidence="1">
    <location>
        <begin position="55"/>
        <end position="72"/>
    </location>
</feature>
<proteinExistence type="predicted"/>
<evidence type="ECO:0000313" key="3">
    <source>
        <dbReference type="EMBL" id="AVJ28094.1"/>
    </source>
</evidence>
<keyword evidence="4" id="KW-1185">Reference proteome</keyword>
<feature type="compositionally biased region" description="Polar residues" evidence="1">
    <location>
        <begin position="32"/>
        <end position="47"/>
    </location>
</feature>
<feature type="signal peptide" evidence="2">
    <location>
        <begin position="1"/>
        <end position="23"/>
    </location>
</feature>
<evidence type="ECO:0000313" key="4">
    <source>
        <dbReference type="Proteomes" id="UP000239477"/>
    </source>
</evidence>
<feature type="region of interest" description="Disordered" evidence="1">
    <location>
        <begin position="31"/>
        <end position="135"/>
    </location>
</feature>
<evidence type="ECO:0000256" key="1">
    <source>
        <dbReference type="SAM" id="MobiDB-lite"/>
    </source>
</evidence>
<protein>
    <submittedName>
        <fullName evidence="3">Uncharacterized protein</fullName>
    </submittedName>
</protein>
<dbReference type="OrthoDB" id="9995783at2"/>
<organism evidence="3 4">
    <name type="scientific">Achromobacter spanius</name>
    <dbReference type="NCBI Taxonomy" id="217203"/>
    <lineage>
        <taxon>Bacteria</taxon>
        <taxon>Pseudomonadati</taxon>
        <taxon>Pseudomonadota</taxon>
        <taxon>Betaproteobacteria</taxon>
        <taxon>Burkholderiales</taxon>
        <taxon>Alcaligenaceae</taxon>
        <taxon>Achromobacter</taxon>
    </lineage>
</organism>
<dbReference type="EMBL" id="CP023270">
    <property type="protein sequence ID" value="AVJ28094.1"/>
    <property type="molecule type" value="Genomic_DNA"/>
</dbReference>
<sequence>MKHPILYLCATAISGLLATSVSAQRIEKTLVAQAQTTTPDSRTSSQSHSDRKAGTPNTPAQQKSMPRQSTQGEKGDHGKRDATRAGSSPRQDDAGADTRGAKGTPGSNTGSTGHGGMPGSGASSGSGGTADPRGQ</sequence>
<feature type="chain" id="PRO_5015428289" evidence="2">
    <location>
        <begin position="24"/>
        <end position="135"/>
    </location>
</feature>